<dbReference type="PROSITE" id="PS01124">
    <property type="entry name" value="HTH_ARAC_FAMILY_2"/>
    <property type="match status" value="1"/>
</dbReference>
<dbReference type="PANTHER" id="PTHR42713:SF3">
    <property type="entry name" value="TRANSCRIPTIONAL REGULATORY PROTEIN HPTR"/>
    <property type="match status" value="1"/>
</dbReference>
<protein>
    <submittedName>
        <fullName evidence="11">Two-component system response regulator YesN</fullName>
    </submittedName>
</protein>
<proteinExistence type="predicted"/>
<dbReference type="AlphaFoldDB" id="A0A841RGI7"/>
<dbReference type="GO" id="GO:0003700">
    <property type="term" value="F:DNA-binding transcription factor activity"/>
    <property type="evidence" value="ECO:0007669"/>
    <property type="project" value="InterPro"/>
</dbReference>
<keyword evidence="4" id="KW-0902">Two-component regulatory system</keyword>
<evidence type="ECO:0000256" key="7">
    <source>
        <dbReference type="ARBA" id="ARBA00023163"/>
    </source>
</evidence>
<dbReference type="RefSeq" id="WP_184748364.1">
    <property type="nucleotide sequence ID" value="NZ_JACHGJ010000009.1"/>
</dbReference>
<comment type="caution">
    <text evidence="11">The sequence shown here is derived from an EMBL/GenBank/DDBJ whole genome shotgun (WGS) entry which is preliminary data.</text>
</comment>
<evidence type="ECO:0000256" key="1">
    <source>
        <dbReference type="ARBA" id="ARBA00004496"/>
    </source>
</evidence>
<gene>
    <name evidence="11" type="ORF">HNR50_003818</name>
</gene>
<dbReference type="CDD" id="cd17536">
    <property type="entry name" value="REC_YesN-like"/>
    <property type="match status" value="1"/>
</dbReference>
<dbReference type="InterPro" id="IPR001789">
    <property type="entry name" value="Sig_transdc_resp-reg_receiver"/>
</dbReference>
<keyword evidence="12" id="KW-1185">Reference proteome</keyword>
<evidence type="ECO:0000313" key="12">
    <source>
        <dbReference type="Proteomes" id="UP000587760"/>
    </source>
</evidence>
<evidence type="ECO:0000259" key="9">
    <source>
        <dbReference type="PROSITE" id="PS01124"/>
    </source>
</evidence>
<dbReference type="SMART" id="SM00448">
    <property type="entry name" value="REC"/>
    <property type="match status" value="1"/>
</dbReference>
<keyword evidence="7" id="KW-0804">Transcription</keyword>
<feature type="domain" description="HTH araC/xylS-type" evidence="9">
    <location>
        <begin position="256"/>
        <end position="354"/>
    </location>
</feature>
<keyword evidence="6" id="KW-0238">DNA-binding</keyword>
<evidence type="ECO:0000256" key="5">
    <source>
        <dbReference type="ARBA" id="ARBA00023015"/>
    </source>
</evidence>
<dbReference type="GO" id="GO:0000160">
    <property type="term" value="P:phosphorelay signal transduction system"/>
    <property type="evidence" value="ECO:0007669"/>
    <property type="project" value="UniProtKB-KW"/>
</dbReference>
<dbReference type="InterPro" id="IPR018062">
    <property type="entry name" value="HTH_AraC-typ_CS"/>
</dbReference>
<dbReference type="PROSITE" id="PS50110">
    <property type="entry name" value="RESPONSE_REGULATORY"/>
    <property type="match status" value="1"/>
</dbReference>
<feature type="domain" description="Response regulatory" evidence="10">
    <location>
        <begin position="4"/>
        <end position="121"/>
    </location>
</feature>
<feature type="modified residue" description="4-aspartylphosphate" evidence="8">
    <location>
        <position position="56"/>
    </location>
</feature>
<dbReference type="Pfam" id="PF00072">
    <property type="entry name" value="Response_reg"/>
    <property type="match status" value="1"/>
</dbReference>
<dbReference type="GO" id="GO:0005737">
    <property type="term" value="C:cytoplasm"/>
    <property type="evidence" value="ECO:0007669"/>
    <property type="project" value="UniProtKB-SubCell"/>
</dbReference>
<keyword evidence="3 8" id="KW-0597">Phosphoprotein</keyword>
<dbReference type="InterPro" id="IPR051552">
    <property type="entry name" value="HptR"/>
</dbReference>
<evidence type="ECO:0000256" key="3">
    <source>
        <dbReference type="ARBA" id="ARBA00022553"/>
    </source>
</evidence>
<dbReference type="SUPFAM" id="SSF52172">
    <property type="entry name" value="CheY-like"/>
    <property type="match status" value="1"/>
</dbReference>
<dbReference type="EMBL" id="JACHGJ010000009">
    <property type="protein sequence ID" value="MBB6482130.1"/>
    <property type="molecule type" value="Genomic_DNA"/>
</dbReference>
<dbReference type="PROSITE" id="PS00041">
    <property type="entry name" value="HTH_ARAC_FAMILY_1"/>
    <property type="match status" value="1"/>
</dbReference>
<dbReference type="SMART" id="SM00342">
    <property type="entry name" value="HTH_ARAC"/>
    <property type="match status" value="1"/>
</dbReference>
<evidence type="ECO:0000256" key="2">
    <source>
        <dbReference type="ARBA" id="ARBA00022490"/>
    </source>
</evidence>
<evidence type="ECO:0000313" key="11">
    <source>
        <dbReference type="EMBL" id="MBB6482130.1"/>
    </source>
</evidence>
<dbReference type="Pfam" id="PF12833">
    <property type="entry name" value="HTH_18"/>
    <property type="match status" value="1"/>
</dbReference>
<evidence type="ECO:0000256" key="6">
    <source>
        <dbReference type="ARBA" id="ARBA00023125"/>
    </source>
</evidence>
<name>A0A841RGI7_9SPIO</name>
<organism evidence="11 12">
    <name type="scientific">Spirochaeta isovalerica</name>
    <dbReference type="NCBI Taxonomy" id="150"/>
    <lineage>
        <taxon>Bacteria</taxon>
        <taxon>Pseudomonadati</taxon>
        <taxon>Spirochaetota</taxon>
        <taxon>Spirochaetia</taxon>
        <taxon>Spirochaetales</taxon>
        <taxon>Spirochaetaceae</taxon>
        <taxon>Spirochaeta</taxon>
    </lineage>
</organism>
<reference evidence="11 12" key="1">
    <citation type="submission" date="2020-08" db="EMBL/GenBank/DDBJ databases">
        <title>Genomic Encyclopedia of Type Strains, Phase IV (KMG-IV): sequencing the most valuable type-strain genomes for metagenomic binning, comparative biology and taxonomic classification.</title>
        <authorList>
            <person name="Goeker M."/>
        </authorList>
    </citation>
    <scope>NUCLEOTIDE SEQUENCE [LARGE SCALE GENOMIC DNA]</scope>
    <source>
        <strain evidence="11 12">DSM 2461</strain>
    </source>
</reference>
<dbReference type="PANTHER" id="PTHR42713">
    <property type="entry name" value="HISTIDINE KINASE-RELATED"/>
    <property type="match status" value="1"/>
</dbReference>
<keyword evidence="2" id="KW-0963">Cytoplasm</keyword>
<comment type="subcellular location">
    <subcellularLocation>
        <location evidence="1">Cytoplasm</location>
    </subcellularLocation>
</comment>
<dbReference type="Gene3D" id="3.40.50.2300">
    <property type="match status" value="1"/>
</dbReference>
<dbReference type="Proteomes" id="UP000587760">
    <property type="component" value="Unassembled WGS sequence"/>
</dbReference>
<accession>A0A841RGI7</accession>
<keyword evidence="5" id="KW-0805">Transcription regulation</keyword>
<sequence>MAFEVLVIDDEPWSRQLVISLIEWNRLDLQLAGEAEDASQAMLMIESLNPAIALTDMRMPGMDGDEFLRELEVRFPEVKIIVLSGYDDFNYLQQALRSGAVDYLLKPVDRDQLNTTLEKCTGELKSRLLQEQTLVFSNSARLNEYIEYRNRIFSHLLELDRQSVNDGLFLLKKSLFPDNLSSADKESLDRIFHDFIVMLEEFTSRFGLDSRSLESLRPEKIQRGQEDVFTLIGNLYGKAIDLIEDYQSRKGSLDLSEVRDHIDRYYREQITLESVSRLFLVTKEHMSRSFKKSFGVTLNDYITALRMDHAKILIVDEGLEIKQVAFLCGYTDLAYFYRVFKKHFGSPPGKMRGSQ</sequence>
<evidence type="ECO:0000256" key="8">
    <source>
        <dbReference type="PROSITE-ProRule" id="PRU00169"/>
    </source>
</evidence>
<dbReference type="InterPro" id="IPR018060">
    <property type="entry name" value="HTH_AraC"/>
</dbReference>
<dbReference type="PRINTS" id="PR00032">
    <property type="entry name" value="HTHARAC"/>
</dbReference>
<evidence type="ECO:0000256" key="4">
    <source>
        <dbReference type="ARBA" id="ARBA00023012"/>
    </source>
</evidence>
<dbReference type="InterPro" id="IPR011006">
    <property type="entry name" value="CheY-like_superfamily"/>
</dbReference>
<dbReference type="GO" id="GO:0043565">
    <property type="term" value="F:sequence-specific DNA binding"/>
    <property type="evidence" value="ECO:0007669"/>
    <property type="project" value="InterPro"/>
</dbReference>
<dbReference type="InterPro" id="IPR009057">
    <property type="entry name" value="Homeodomain-like_sf"/>
</dbReference>
<evidence type="ECO:0000259" key="10">
    <source>
        <dbReference type="PROSITE" id="PS50110"/>
    </source>
</evidence>
<dbReference type="SUPFAM" id="SSF46689">
    <property type="entry name" value="Homeodomain-like"/>
    <property type="match status" value="1"/>
</dbReference>
<dbReference type="Gene3D" id="1.10.10.60">
    <property type="entry name" value="Homeodomain-like"/>
    <property type="match status" value="2"/>
</dbReference>
<dbReference type="InterPro" id="IPR020449">
    <property type="entry name" value="Tscrpt_reg_AraC-type_HTH"/>
</dbReference>